<evidence type="ECO:0000313" key="2">
    <source>
        <dbReference type="Proteomes" id="UP001163624"/>
    </source>
</evidence>
<name>A0ABY6ZSB7_9PSED</name>
<organism evidence="1 2">
    <name type="scientific">Pseudomonas triclosanedens</name>
    <dbReference type="NCBI Taxonomy" id="2961893"/>
    <lineage>
        <taxon>Bacteria</taxon>
        <taxon>Pseudomonadati</taxon>
        <taxon>Pseudomonadota</taxon>
        <taxon>Gammaproteobacteria</taxon>
        <taxon>Pseudomonadales</taxon>
        <taxon>Pseudomonadaceae</taxon>
        <taxon>Pseudomonas</taxon>
    </lineage>
</organism>
<protein>
    <submittedName>
        <fullName evidence="1">Uncharacterized protein</fullName>
    </submittedName>
</protein>
<sequence length="188" mass="19687">MSQVQFFKVSTLPGTLQPDSFYYVANGSYAESYITDQAGVAKSLGNSAMINALIAAALASLPSSGAPVLFVADIAARDALEPDLEQAVFVLVQDATGDPTVTVGAALYAWNPATSTWVKVAEYESMDVSLTWAAIQGKPSSTPAAIDAAVSQAHSHTNKATLDNLSADADGLLYAGQPVSSRWKTLNW</sequence>
<keyword evidence="2" id="KW-1185">Reference proteome</keyword>
<dbReference type="EMBL" id="CP113432">
    <property type="protein sequence ID" value="WAI47422.1"/>
    <property type="molecule type" value="Genomic_DNA"/>
</dbReference>
<gene>
    <name evidence="1" type="ORF">OU419_16740</name>
</gene>
<reference evidence="1" key="1">
    <citation type="submission" date="2022-11" db="EMBL/GenBank/DDBJ databases">
        <title>Pseudomonas triclosanedens sp. nov., a triclosan degrader isolated from activated sludge.</title>
        <authorList>
            <person name="Yin Y."/>
            <person name="Lu Z."/>
        </authorList>
    </citation>
    <scope>NUCLEOTIDE SEQUENCE</scope>
    <source>
        <strain evidence="1">ZM23</strain>
    </source>
</reference>
<dbReference type="RefSeq" id="WP_254473730.1">
    <property type="nucleotide sequence ID" value="NZ_CP113432.1"/>
</dbReference>
<accession>A0ABY6ZSB7</accession>
<dbReference type="Proteomes" id="UP001163624">
    <property type="component" value="Chromosome"/>
</dbReference>
<proteinExistence type="predicted"/>
<evidence type="ECO:0000313" key="1">
    <source>
        <dbReference type="EMBL" id="WAI47422.1"/>
    </source>
</evidence>